<feature type="binding site" description="axial binding residue" evidence="7">
    <location>
        <position position="421"/>
    </location>
    <ligand>
        <name>heme</name>
        <dbReference type="ChEBI" id="CHEBI:30413"/>
    </ligand>
    <ligandPart>
        <name>Fe</name>
        <dbReference type="ChEBI" id="CHEBI:18248"/>
    </ligandPart>
</feature>
<dbReference type="PANTHER" id="PTHR24291">
    <property type="entry name" value="CYTOCHROME P450 FAMILY 4"/>
    <property type="match status" value="1"/>
</dbReference>
<dbReference type="InterPro" id="IPR002401">
    <property type="entry name" value="Cyt_P450_E_grp-I"/>
</dbReference>
<dbReference type="EMBL" id="AJ605548">
    <property type="protein sequence ID" value="CAE53716.1"/>
    <property type="molecule type" value="Genomic_DNA"/>
</dbReference>
<dbReference type="Gene3D" id="1.10.630.10">
    <property type="entry name" value="Cytochrome P450"/>
    <property type="match status" value="1"/>
</dbReference>
<evidence type="ECO:0000256" key="8">
    <source>
        <dbReference type="RuleBase" id="RU000461"/>
    </source>
</evidence>
<dbReference type="PANTHER" id="PTHR24291:SF50">
    <property type="entry name" value="BIFUNCTIONAL ALBAFLAVENONE MONOOXYGENASE_TERPENE SYNTHASE"/>
    <property type="match status" value="1"/>
</dbReference>
<keyword evidence="5 7" id="KW-0408">Iron</keyword>
<organism evidence="10">
    <name type="scientific">Streptomyces peucetius</name>
    <dbReference type="NCBI Taxonomy" id="1950"/>
    <lineage>
        <taxon>Bacteria</taxon>
        <taxon>Bacillati</taxon>
        <taxon>Actinomycetota</taxon>
        <taxon>Actinomycetes</taxon>
        <taxon>Kitasatosporales</taxon>
        <taxon>Streptomycetaceae</taxon>
        <taxon>Streptomyces</taxon>
    </lineage>
</organism>
<evidence type="ECO:0000256" key="3">
    <source>
        <dbReference type="ARBA" id="ARBA00022723"/>
    </source>
</evidence>
<gene>
    <name evidence="10" type="primary">cyp0913</name>
</gene>
<dbReference type="EC" id="1.14.14.1" evidence="10"/>
<name>Q70AR5_STRPE</name>
<evidence type="ECO:0000256" key="7">
    <source>
        <dbReference type="PIRSR" id="PIRSR602401-1"/>
    </source>
</evidence>
<evidence type="ECO:0000256" key="1">
    <source>
        <dbReference type="ARBA" id="ARBA00010617"/>
    </source>
</evidence>
<keyword evidence="3 7" id="KW-0479">Metal-binding</keyword>
<dbReference type="AlphaFoldDB" id="Q70AR5"/>
<dbReference type="CDD" id="cd20620">
    <property type="entry name" value="CYP132-like"/>
    <property type="match status" value="1"/>
</dbReference>
<dbReference type="GO" id="GO:0020037">
    <property type="term" value="F:heme binding"/>
    <property type="evidence" value="ECO:0007669"/>
    <property type="project" value="InterPro"/>
</dbReference>
<evidence type="ECO:0000256" key="2">
    <source>
        <dbReference type="ARBA" id="ARBA00022617"/>
    </source>
</evidence>
<evidence type="ECO:0000256" key="9">
    <source>
        <dbReference type="SAM" id="MobiDB-lite"/>
    </source>
</evidence>
<dbReference type="SUPFAM" id="SSF48264">
    <property type="entry name" value="Cytochrome P450"/>
    <property type="match status" value="1"/>
</dbReference>
<dbReference type="InterPro" id="IPR036396">
    <property type="entry name" value="Cyt_P450_sf"/>
</dbReference>
<dbReference type="GO" id="GO:0016712">
    <property type="term" value="F:oxidoreductase activity, acting on paired donors, with incorporation or reduction of molecular oxygen, reduced flavin or flavoprotein as one donor, and incorporation of one atom of oxygen"/>
    <property type="evidence" value="ECO:0007669"/>
    <property type="project" value="UniProtKB-EC"/>
</dbReference>
<evidence type="ECO:0000256" key="5">
    <source>
        <dbReference type="ARBA" id="ARBA00023004"/>
    </source>
</evidence>
<dbReference type="InterPro" id="IPR001128">
    <property type="entry name" value="Cyt_P450"/>
</dbReference>
<dbReference type="InterPro" id="IPR017972">
    <property type="entry name" value="Cyt_P450_CS"/>
</dbReference>
<comment type="similarity">
    <text evidence="1 8">Belongs to the cytochrome P450 family.</text>
</comment>
<sequence>MCPPSSPTTYPSSPCDPPPLRKGLVRMTTTLVPPGPRGHPVLGSIREIQRDNVSAFMEAFRHHGDIVNFRGPLRINLLAHPDYVQHVLRDQHKRYPRPRKVQGCLSTIVGDGLVAAEGTSWLRSRRLTQPAFHRDILRRFGDSFTASTAELLDGWERRARDGEPLDIKSEMMHLSLANLARALFRTEWTDEVSRIEPAVQEALGFTHRRMTSPVDPLKFPSAARTRFRGALETINSLLYPMVAERRRDGGGDDLVSLLIDAVDPESGGMFTDEQIRDEVSGFFVAGHETVSTALSWTWYLLSLNPESRRRLQAEVDEVLAGRVPTVDDLPKLTYTTMVLQESMRLYPPIFVYMRCAAEDDVIGGYHIPEGRWVVVCPYVTHRHPEFWDNPEGFEPERFTPENSANRHRMAYLPFGAGPRKCIGDSFAMLQMPLVVAMIAQRFRLDLVEGQQVFPEPAISLRPRDPLMMWLRPNEETP</sequence>
<evidence type="ECO:0000256" key="6">
    <source>
        <dbReference type="ARBA" id="ARBA00023033"/>
    </source>
</evidence>
<dbReference type="PRINTS" id="PR00385">
    <property type="entry name" value="P450"/>
</dbReference>
<dbReference type="Pfam" id="PF00067">
    <property type="entry name" value="p450"/>
    <property type="match status" value="1"/>
</dbReference>
<dbReference type="PRINTS" id="PR00463">
    <property type="entry name" value="EP450I"/>
</dbReference>
<reference evidence="10" key="1">
    <citation type="journal article" date="2004" name="Arch. Biochem. Biophys.">
        <title>Genome analyses of Streptomyces peucetius ATCC 27952 for the identification and comparison of cytochrome P450 complement with other Streptomyces.</title>
        <authorList>
            <person name="Parajuli N."/>
            <person name="Basnet D.B."/>
            <person name="Chan Lee H."/>
            <person name="Sohng J.K."/>
            <person name="Liou K."/>
        </authorList>
    </citation>
    <scope>NUCLEOTIDE SEQUENCE</scope>
    <source>
        <strain evidence="10">ATCC 27952</strain>
    </source>
</reference>
<dbReference type="GO" id="GO:0005506">
    <property type="term" value="F:iron ion binding"/>
    <property type="evidence" value="ECO:0007669"/>
    <property type="project" value="InterPro"/>
</dbReference>
<comment type="cofactor">
    <cofactor evidence="7">
        <name>heme</name>
        <dbReference type="ChEBI" id="CHEBI:30413"/>
    </cofactor>
</comment>
<keyword evidence="2 7" id="KW-0349">Heme</keyword>
<feature type="region of interest" description="Disordered" evidence="9">
    <location>
        <begin position="1"/>
        <end position="20"/>
    </location>
</feature>
<protein>
    <submittedName>
        <fullName evidence="10">Putative cytochrome P450</fullName>
        <ecNumber evidence="10">1.14.14.1</ecNumber>
    </submittedName>
</protein>
<evidence type="ECO:0000313" key="10">
    <source>
        <dbReference type="EMBL" id="CAE53716.1"/>
    </source>
</evidence>
<dbReference type="InterPro" id="IPR050196">
    <property type="entry name" value="Cytochrome_P450_Monoox"/>
</dbReference>
<proteinExistence type="inferred from homology"/>
<accession>Q70AR5</accession>
<keyword evidence="6 8" id="KW-0503">Monooxygenase</keyword>
<evidence type="ECO:0000256" key="4">
    <source>
        <dbReference type="ARBA" id="ARBA00023002"/>
    </source>
</evidence>
<dbReference type="PROSITE" id="PS00086">
    <property type="entry name" value="CYTOCHROME_P450"/>
    <property type="match status" value="1"/>
</dbReference>
<keyword evidence="4 8" id="KW-0560">Oxidoreductase</keyword>